<name>A0A183SGS0_SCHSO</name>
<evidence type="ECO:0000313" key="1">
    <source>
        <dbReference type="EMBL" id="VDL89803.1"/>
    </source>
</evidence>
<dbReference type="OrthoDB" id="6322150at2759"/>
<accession>A0A183SGS0</accession>
<sequence>MSHPSVLQFPQPLLLKMGLSIEDFLVYIGRTINVRFLQPVLLGRQGVTGCVVVIEPALVLNSCASEDIQGGGLDCVPQLAPAVLHEGVLVGDWEVS</sequence>
<evidence type="ECO:0000313" key="2">
    <source>
        <dbReference type="Proteomes" id="UP000275846"/>
    </source>
</evidence>
<protein>
    <submittedName>
        <fullName evidence="1 3">Uncharacterized protein</fullName>
    </submittedName>
</protein>
<keyword evidence="2" id="KW-1185">Reference proteome</keyword>
<proteinExistence type="predicted"/>
<reference evidence="1 2" key="2">
    <citation type="submission" date="2018-11" db="EMBL/GenBank/DDBJ databases">
        <authorList>
            <consortium name="Pathogen Informatics"/>
        </authorList>
    </citation>
    <scope>NUCLEOTIDE SEQUENCE [LARGE SCALE GENOMIC DNA]</scope>
    <source>
        <strain evidence="1 2">NST_G2</strain>
    </source>
</reference>
<dbReference type="EMBL" id="UYSU01032534">
    <property type="protein sequence ID" value="VDL89803.1"/>
    <property type="molecule type" value="Genomic_DNA"/>
</dbReference>
<reference evidence="3" key="1">
    <citation type="submission" date="2016-06" db="UniProtKB">
        <authorList>
            <consortium name="WormBaseParasite"/>
        </authorList>
    </citation>
    <scope>IDENTIFICATION</scope>
</reference>
<dbReference type="Proteomes" id="UP000275846">
    <property type="component" value="Unassembled WGS sequence"/>
</dbReference>
<gene>
    <name evidence="1" type="ORF">SSLN_LOCUS3418</name>
</gene>
<dbReference type="WBParaSite" id="SSLN_0000352101-mRNA-1">
    <property type="protein sequence ID" value="SSLN_0000352101-mRNA-1"/>
    <property type="gene ID" value="SSLN_0000352101"/>
</dbReference>
<dbReference type="AlphaFoldDB" id="A0A183SGS0"/>
<evidence type="ECO:0000313" key="3">
    <source>
        <dbReference type="WBParaSite" id="SSLN_0000352101-mRNA-1"/>
    </source>
</evidence>
<organism evidence="3">
    <name type="scientific">Schistocephalus solidus</name>
    <name type="common">Tapeworm</name>
    <dbReference type="NCBI Taxonomy" id="70667"/>
    <lineage>
        <taxon>Eukaryota</taxon>
        <taxon>Metazoa</taxon>
        <taxon>Spiralia</taxon>
        <taxon>Lophotrochozoa</taxon>
        <taxon>Platyhelminthes</taxon>
        <taxon>Cestoda</taxon>
        <taxon>Eucestoda</taxon>
        <taxon>Diphyllobothriidea</taxon>
        <taxon>Diphyllobothriidae</taxon>
        <taxon>Schistocephalus</taxon>
    </lineage>
</organism>